<accession>L8GDG0</accession>
<organism evidence="8 9">
    <name type="scientific">Acanthamoeba castellanii (strain ATCC 30010 / Neff)</name>
    <dbReference type="NCBI Taxonomy" id="1257118"/>
    <lineage>
        <taxon>Eukaryota</taxon>
        <taxon>Amoebozoa</taxon>
        <taxon>Discosea</taxon>
        <taxon>Longamoebia</taxon>
        <taxon>Centramoebida</taxon>
        <taxon>Acanthamoebidae</taxon>
        <taxon>Acanthamoeba</taxon>
    </lineage>
</organism>
<dbReference type="GO" id="GO:0015179">
    <property type="term" value="F:L-amino acid transmembrane transporter activity"/>
    <property type="evidence" value="ECO:0007669"/>
    <property type="project" value="TreeGrafter"/>
</dbReference>
<feature type="transmembrane region" description="Helical" evidence="6">
    <location>
        <begin position="45"/>
        <end position="65"/>
    </location>
</feature>
<dbReference type="KEGG" id="acan:ACA1_388500"/>
<dbReference type="GeneID" id="14911672"/>
<dbReference type="STRING" id="1257118.L8GDG0"/>
<name>L8GDG0_ACACF</name>
<keyword evidence="9" id="KW-1185">Reference proteome</keyword>
<feature type="transmembrane region" description="Helical" evidence="6">
    <location>
        <begin position="211"/>
        <end position="235"/>
    </location>
</feature>
<feature type="domain" description="Amino acid transporter transmembrane" evidence="7">
    <location>
        <begin position="178"/>
        <end position="361"/>
    </location>
</feature>
<feature type="region of interest" description="Disordered" evidence="5">
    <location>
        <begin position="1"/>
        <end position="27"/>
    </location>
</feature>
<evidence type="ECO:0000256" key="4">
    <source>
        <dbReference type="ARBA" id="ARBA00023136"/>
    </source>
</evidence>
<reference evidence="8 9" key="1">
    <citation type="journal article" date="2013" name="Genome Biol.">
        <title>Genome of Acanthamoeba castellanii highlights extensive lateral gene transfer and early evolution of tyrosine kinase signaling.</title>
        <authorList>
            <person name="Clarke M."/>
            <person name="Lohan A.J."/>
            <person name="Liu B."/>
            <person name="Lagkouvardos I."/>
            <person name="Roy S."/>
            <person name="Zafar N."/>
            <person name="Bertelli C."/>
            <person name="Schilde C."/>
            <person name="Kianianmomeni A."/>
            <person name="Burglin T.R."/>
            <person name="Frech C."/>
            <person name="Turcotte B."/>
            <person name="Kopec K.O."/>
            <person name="Synnott J.M."/>
            <person name="Choo C."/>
            <person name="Paponov I."/>
            <person name="Finkler A."/>
            <person name="Soon Heng Tan C."/>
            <person name="Hutchins A.P."/>
            <person name="Weinmeier T."/>
            <person name="Rattei T."/>
            <person name="Chu J.S."/>
            <person name="Gimenez G."/>
            <person name="Irimia M."/>
            <person name="Rigden D.J."/>
            <person name="Fitzpatrick D.A."/>
            <person name="Lorenzo-Morales J."/>
            <person name="Bateman A."/>
            <person name="Chiu C.H."/>
            <person name="Tang P."/>
            <person name="Hegemann P."/>
            <person name="Fromm H."/>
            <person name="Raoult D."/>
            <person name="Greub G."/>
            <person name="Miranda-Saavedra D."/>
            <person name="Chen N."/>
            <person name="Nash P."/>
            <person name="Ginger M.L."/>
            <person name="Horn M."/>
            <person name="Schaap P."/>
            <person name="Caler L."/>
            <person name="Loftus B."/>
        </authorList>
    </citation>
    <scope>NUCLEOTIDE SEQUENCE [LARGE SCALE GENOMIC DNA]</scope>
    <source>
        <strain evidence="8 9">Neff</strain>
    </source>
</reference>
<dbReference type="OrthoDB" id="28609at2759"/>
<evidence type="ECO:0000313" key="8">
    <source>
        <dbReference type="EMBL" id="ELR11170.1"/>
    </source>
</evidence>
<feature type="compositionally biased region" description="Low complexity" evidence="5">
    <location>
        <begin position="410"/>
        <end position="420"/>
    </location>
</feature>
<evidence type="ECO:0000256" key="5">
    <source>
        <dbReference type="SAM" id="MobiDB-lite"/>
    </source>
</evidence>
<feature type="transmembrane region" description="Helical" evidence="6">
    <location>
        <begin position="339"/>
        <end position="363"/>
    </location>
</feature>
<evidence type="ECO:0000256" key="2">
    <source>
        <dbReference type="ARBA" id="ARBA00022692"/>
    </source>
</evidence>
<dbReference type="AlphaFoldDB" id="L8GDG0"/>
<dbReference type="OMA" id="MEVAGEM"/>
<keyword evidence="3 6" id="KW-1133">Transmembrane helix</keyword>
<proteinExistence type="predicted"/>
<dbReference type="Proteomes" id="UP000011083">
    <property type="component" value="Unassembled WGS sequence"/>
</dbReference>
<feature type="compositionally biased region" description="Polar residues" evidence="5">
    <location>
        <begin position="1"/>
        <end position="16"/>
    </location>
</feature>
<dbReference type="GO" id="GO:0016020">
    <property type="term" value="C:membrane"/>
    <property type="evidence" value="ECO:0007669"/>
    <property type="project" value="UniProtKB-SubCell"/>
</dbReference>
<keyword evidence="2 6" id="KW-0812">Transmembrane</keyword>
<evidence type="ECO:0000259" key="7">
    <source>
        <dbReference type="Pfam" id="PF01490"/>
    </source>
</evidence>
<evidence type="ECO:0000256" key="1">
    <source>
        <dbReference type="ARBA" id="ARBA00004141"/>
    </source>
</evidence>
<keyword evidence="4 6" id="KW-0472">Membrane</keyword>
<feature type="transmembrane region" description="Helical" evidence="6">
    <location>
        <begin position="163"/>
        <end position="191"/>
    </location>
</feature>
<dbReference type="VEuPathDB" id="AmoebaDB:ACA1_388500"/>
<evidence type="ECO:0000256" key="6">
    <source>
        <dbReference type="SAM" id="Phobius"/>
    </source>
</evidence>
<dbReference type="Pfam" id="PF01490">
    <property type="entry name" value="Aa_trans"/>
    <property type="match status" value="1"/>
</dbReference>
<feature type="transmembrane region" description="Helical" evidence="6">
    <location>
        <begin position="120"/>
        <end position="143"/>
    </location>
</feature>
<feature type="transmembrane region" description="Helical" evidence="6">
    <location>
        <begin position="71"/>
        <end position="92"/>
    </location>
</feature>
<evidence type="ECO:0000256" key="3">
    <source>
        <dbReference type="ARBA" id="ARBA00022989"/>
    </source>
</evidence>
<comment type="subcellular location">
    <subcellularLocation>
        <location evidence="1">Membrane</location>
        <topology evidence="1">Multi-pass membrane protein</topology>
    </subcellularLocation>
</comment>
<feature type="transmembrane region" description="Helical" evidence="6">
    <location>
        <begin position="447"/>
        <end position="469"/>
    </location>
</feature>
<feature type="transmembrane region" description="Helical" evidence="6">
    <location>
        <begin position="312"/>
        <end position="333"/>
    </location>
</feature>
<dbReference type="PANTHER" id="PTHR22950">
    <property type="entry name" value="AMINO ACID TRANSPORTER"/>
    <property type="match status" value="1"/>
</dbReference>
<dbReference type="InterPro" id="IPR013057">
    <property type="entry name" value="AA_transpt_TM"/>
</dbReference>
<gene>
    <name evidence="8" type="ORF">ACA1_388500</name>
</gene>
<sequence length="473" mass="51088">MASKISSTLSNQSHSGPPTGAQDDGDGGDEVVVILPHEKSGLWSAFVNLLTGAIGVGILSFPYAFKSAGLVGITVLGLLFAALNAYTLWLLARYAHRHAAHLVAHPTYESLVRRVLGPRAYAVVEACILFNTVGALSAFLIVVGDLGHVVLEEWLHSTSVPDFFYSKTCVVLVFCFCFDFFLAVPLVVFSLGCHLQVVPVYHSLKREKKPWLGPTLVASVMTCICVYLATGVMGYLRFGNDSQGDILGNFPVSDIMLDVGKLLMAAHISLAYPVNLYPCTKSVQLLLTLLPIPFFKPKEEGKEGLKESRWRAVVSHWAITLCLMGLTAGLAILVPNIQIVFGLIGSTTAVVLNFITPALMLLVSPLSLPYDGHGPAGHQPGRRRRGPHLAVADDDRNHHHHGRHHLQRESSVASTSTSTSDRAPLLLVHRPTPPSRNICATAAIERVVAVSIISLALLIAICGTGVNIYQNFF</sequence>
<dbReference type="RefSeq" id="XP_004333183.1">
    <property type="nucleotide sequence ID" value="XM_004333135.1"/>
</dbReference>
<feature type="region of interest" description="Disordered" evidence="5">
    <location>
        <begin position="373"/>
        <end position="429"/>
    </location>
</feature>
<protein>
    <submittedName>
        <fullName evidence="8">Transmembrane amino acid transporter protein</fullName>
    </submittedName>
</protein>
<dbReference type="EMBL" id="KB008156">
    <property type="protein sequence ID" value="ELR11170.1"/>
    <property type="molecule type" value="Genomic_DNA"/>
</dbReference>
<evidence type="ECO:0000313" key="9">
    <source>
        <dbReference type="Proteomes" id="UP000011083"/>
    </source>
</evidence>